<evidence type="ECO:0000313" key="2">
    <source>
        <dbReference type="EMBL" id="EDT39141.1"/>
    </source>
</evidence>
<evidence type="ECO:0000313" key="3">
    <source>
        <dbReference type="Proteomes" id="UP000004814"/>
    </source>
</evidence>
<sequence>MGWRYEKFAENALSVLESASDIKAAGLSHHLPRLDQMQNDDQIPPTQPTQPERPATAPATSSVDIPGGKRIDFPNGSHLVEGPGGDKYLVSESGDISATVPEIRKVQVDDLAQVLRHEIVHVHRTTSHTLHFVGGGVFSYLHHRDGSGMSIQANRIVFRTLPGAVIAVSGTAPSVEMHDAPKPMG</sequence>
<dbReference type="Proteomes" id="UP000004814">
    <property type="component" value="Unassembled WGS sequence"/>
</dbReference>
<evidence type="ECO:0000256" key="1">
    <source>
        <dbReference type="SAM" id="MobiDB-lite"/>
    </source>
</evidence>
<organism evidence="2 3">
    <name type="scientific">Burkholderia ambifaria MEX-5</name>
    <dbReference type="NCBI Taxonomy" id="396597"/>
    <lineage>
        <taxon>Bacteria</taxon>
        <taxon>Pseudomonadati</taxon>
        <taxon>Pseudomonadota</taxon>
        <taxon>Betaproteobacteria</taxon>
        <taxon>Burkholderiales</taxon>
        <taxon>Burkholderiaceae</taxon>
        <taxon>Burkholderia</taxon>
        <taxon>Burkholderia cepacia complex</taxon>
    </lineage>
</organism>
<name>B1TBB7_9BURK</name>
<gene>
    <name evidence="2" type="ORF">BamMEX5DRAFT_5083</name>
</gene>
<dbReference type="AlphaFoldDB" id="B1TBB7"/>
<protein>
    <submittedName>
        <fullName evidence="2">Uncharacterized protein</fullName>
    </submittedName>
</protein>
<dbReference type="EMBL" id="ABLK01000215">
    <property type="protein sequence ID" value="EDT39141.1"/>
    <property type="molecule type" value="Genomic_DNA"/>
</dbReference>
<dbReference type="RefSeq" id="WP_006760884.1">
    <property type="nucleotide sequence ID" value="NZ_ABLK01000215.1"/>
</dbReference>
<feature type="compositionally biased region" description="Low complexity" evidence="1">
    <location>
        <begin position="49"/>
        <end position="60"/>
    </location>
</feature>
<reference evidence="2 3" key="1">
    <citation type="submission" date="2008-03" db="EMBL/GenBank/DDBJ databases">
        <title>Sequencing of the draft genome and assembly of Burkholderia ambifaria MEX-5.</title>
        <authorList>
            <consortium name="US DOE Joint Genome Institute (JGI-PGF)"/>
            <person name="Copeland A."/>
            <person name="Lucas S."/>
            <person name="Lapidus A."/>
            <person name="Glavina del Rio T."/>
            <person name="Dalin E."/>
            <person name="Tice H."/>
            <person name="Bruce D."/>
            <person name="Goodwin L."/>
            <person name="Pitluck S."/>
            <person name="Larimer F."/>
            <person name="Land M.L."/>
            <person name="Hauser L."/>
            <person name="Tiedje J."/>
            <person name="Richardson P."/>
        </authorList>
    </citation>
    <scope>NUCLEOTIDE SEQUENCE [LARGE SCALE GENOMIC DNA]</scope>
    <source>
        <strain evidence="2 3">MEX-5</strain>
    </source>
</reference>
<comment type="caution">
    <text evidence="2">The sequence shown here is derived from an EMBL/GenBank/DDBJ whole genome shotgun (WGS) entry which is preliminary data.</text>
</comment>
<accession>B1TBB7</accession>
<feature type="region of interest" description="Disordered" evidence="1">
    <location>
        <begin position="33"/>
        <end position="70"/>
    </location>
</feature>
<dbReference type="PATRIC" id="fig|396597.7.peg.2597"/>
<proteinExistence type="predicted"/>